<proteinExistence type="inferred from homology"/>
<name>I0YPA4_COCSC</name>
<feature type="binding site" evidence="7">
    <location>
        <position position="299"/>
    </location>
    <ligand>
        <name>a divalent metal cation</name>
        <dbReference type="ChEBI" id="CHEBI:60240"/>
    </ligand>
</feature>
<dbReference type="InterPro" id="IPR036291">
    <property type="entry name" value="NAD(P)-bd_dom_sf"/>
</dbReference>
<sequence length="604" mass="66936">MQLCHVREFCTPTKPYKPTDITEVDIVRKRGIDLLHDPLYNKGTAFSVSERERLELRGLLPKKLLSMEIQVQRLMEDYDYGRDYISADHITDGGVTRDHVRKWKVLQELQDRNETLFYRILLDNFPEMAPIVYTPTVGWACLNYHKLYRRPRGMYFDATDKGEMAAMVWNWPANEVDAIVITDGSRILGLGDLGLNGLGISIGKLDLYVAAAGFHPSKVLPVVLDVGTQNMALREDPLYIGLDQDRLNGDEYYEIVDELVKALSSRYPNAVLQFEDFNLAHALPLLERYREHHLCFNDDVQGTAATAVAGVYGALAVQGKDFSELTKQRIVLIGAGSAGMGVARMLALGMLKQGISYEEALGNFWVLDADGLITIKRPTALNHTVKSFARKTQEDVEGESLVETVRRVKPTVLVGLAGAGKLFTEEVLTLMGQHNERPIIMPMSNPTHKMECNAEEAQKATGGRAIFASGSPCADVQYEGRTIKSSQANNMVVFPGLALGAHLGATGTITDKMLMAAAEALPSCILQEDLEQDIVYPRLCDIREVSLKVAMAVIKQAHEEGHVGSDKALKALETSDEELAAYIQEHMYEPVYKPLVSLPVGVLE</sequence>
<dbReference type="FunFam" id="3.40.50.720:FF:000182">
    <property type="entry name" value="NAD-dependent malic enzyme"/>
    <property type="match status" value="1"/>
</dbReference>
<evidence type="ECO:0000256" key="4">
    <source>
        <dbReference type="ARBA" id="ARBA00023002"/>
    </source>
</evidence>
<dbReference type="SUPFAM" id="SSF51735">
    <property type="entry name" value="NAD(P)-binding Rossmann-fold domains"/>
    <property type="match status" value="1"/>
</dbReference>
<dbReference type="SUPFAM" id="SSF53223">
    <property type="entry name" value="Aminoacid dehydrogenase-like, N-terminal domain"/>
    <property type="match status" value="1"/>
</dbReference>
<feature type="binding site" evidence="7">
    <location>
        <position position="275"/>
    </location>
    <ligand>
        <name>a divalent metal cation</name>
        <dbReference type="ChEBI" id="CHEBI:60240"/>
    </ligand>
</feature>
<dbReference type="SMART" id="SM00919">
    <property type="entry name" value="Malic_M"/>
    <property type="match status" value="1"/>
</dbReference>
<dbReference type="Pfam" id="PF03949">
    <property type="entry name" value="Malic_M"/>
    <property type="match status" value="1"/>
</dbReference>
<gene>
    <name evidence="10" type="ORF">COCSUDRAFT_54433</name>
</gene>
<dbReference type="Gene3D" id="3.40.50.10380">
    <property type="entry name" value="Malic enzyme, N-terminal domain"/>
    <property type="match status" value="1"/>
</dbReference>
<dbReference type="GO" id="GO:0006108">
    <property type="term" value="P:malate metabolic process"/>
    <property type="evidence" value="ECO:0007669"/>
    <property type="project" value="TreeGrafter"/>
</dbReference>
<dbReference type="STRING" id="574566.I0YPA4"/>
<dbReference type="eggNOG" id="KOG1257">
    <property type="taxonomic scope" value="Eukaryota"/>
</dbReference>
<dbReference type="SMART" id="SM01274">
    <property type="entry name" value="malic"/>
    <property type="match status" value="1"/>
</dbReference>
<feature type="binding site" evidence="6">
    <location>
        <position position="489"/>
    </location>
    <ligand>
        <name>(S)-malate</name>
        <dbReference type="ChEBI" id="CHEBI:15589"/>
    </ligand>
</feature>
<keyword evidence="11" id="KW-1185">Reference proteome</keyword>
<feature type="domain" description="Malic enzyme NAD-binding" evidence="8">
    <location>
        <begin position="300"/>
        <end position="558"/>
    </location>
</feature>
<dbReference type="KEGG" id="csl:COCSUDRAFT_54433"/>
<dbReference type="PRINTS" id="PR00072">
    <property type="entry name" value="MALOXRDTASE"/>
</dbReference>
<feature type="domain" description="Malic enzyme N-terminal" evidence="9">
    <location>
        <begin position="110"/>
        <end position="290"/>
    </location>
</feature>
<evidence type="ECO:0000256" key="2">
    <source>
        <dbReference type="ARBA" id="ARBA00008785"/>
    </source>
</evidence>
<dbReference type="GO" id="GO:0005739">
    <property type="term" value="C:mitochondrion"/>
    <property type="evidence" value="ECO:0007669"/>
    <property type="project" value="TreeGrafter"/>
</dbReference>
<dbReference type="Gene3D" id="3.40.50.720">
    <property type="entry name" value="NAD(P)-binding Rossmann-like Domain"/>
    <property type="match status" value="1"/>
</dbReference>
<protein>
    <submittedName>
        <fullName evidence="10">Malic-domain-containing protein</fullName>
    </submittedName>
</protein>
<reference evidence="10 11" key="1">
    <citation type="journal article" date="2012" name="Genome Biol.">
        <title>The genome of the polar eukaryotic microalga coccomyxa subellipsoidea reveals traits of cold adaptation.</title>
        <authorList>
            <person name="Blanc G."/>
            <person name="Agarkova I."/>
            <person name="Grimwood J."/>
            <person name="Kuo A."/>
            <person name="Brueggeman A."/>
            <person name="Dunigan D."/>
            <person name="Gurnon J."/>
            <person name="Ladunga I."/>
            <person name="Lindquist E."/>
            <person name="Lucas S."/>
            <person name="Pangilinan J."/>
            <person name="Proschold T."/>
            <person name="Salamov A."/>
            <person name="Schmutz J."/>
            <person name="Weeks D."/>
            <person name="Yamada T."/>
            <person name="Claverie J.M."/>
            <person name="Grigoriev I."/>
            <person name="Van Etten J."/>
            <person name="Lomsadze A."/>
            <person name="Borodovsky M."/>
        </authorList>
    </citation>
    <scope>NUCLEOTIDE SEQUENCE [LARGE SCALE GENOMIC DNA]</scope>
    <source>
        <strain evidence="10 11">C-169</strain>
    </source>
</reference>
<dbReference type="NCBIfam" id="NF010052">
    <property type="entry name" value="PRK13529.1"/>
    <property type="match status" value="1"/>
</dbReference>
<evidence type="ECO:0000313" key="10">
    <source>
        <dbReference type="EMBL" id="EIE20223.1"/>
    </source>
</evidence>
<organism evidence="10 11">
    <name type="scientific">Coccomyxa subellipsoidea (strain C-169)</name>
    <name type="common">Green microalga</name>
    <dbReference type="NCBI Taxonomy" id="574566"/>
    <lineage>
        <taxon>Eukaryota</taxon>
        <taxon>Viridiplantae</taxon>
        <taxon>Chlorophyta</taxon>
        <taxon>core chlorophytes</taxon>
        <taxon>Trebouxiophyceae</taxon>
        <taxon>Trebouxiophyceae incertae sedis</taxon>
        <taxon>Coccomyxaceae</taxon>
        <taxon>Coccomyxa</taxon>
        <taxon>Coccomyxa subellipsoidea</taxon>
    </lineage>
</organism>
<feature type="binding site" evidence="6">
    <location>
        <position position="445"/>
    </location>
    <ligand>
        <name>(S)-malate</name>
        <dbReference type="ChEBI" id="CHEBI:15589"/>
    </ligand>
</feature>
<comment type="similarity">
    <text evidence="2">Belongs to the malic enzymes family.</text>
</comment>
<keyword evidence="3 7" id="KW-0479">Metal-binding</keyword>
<evidence type="ECO:0000259" key="8">
    <source>
        <dbReference type="SMART" id="SM00919"/>
    </source>
</evidence>
<feature type="active site" description="Proton acceptor" evidence="5">
    <location>
        <position position="204"/>
    </location>
</feature>
<dbReference type="EMBL" id="AGSI01000016">
    <property type="protein sequence ID" value="EIE20223.1"/>
    <property type="molecule type" value="Genomic_DNA"/>
</dbReference>
<dbReference type="PIRSF" id="PIRSF000106">
    <property type="entry name" value="ME"/>
    <property type="match status" value="1"/>
</dbReference>
<keyword evidence="4" id="KW-0560">Oxidoreductase</keyword>
<dbReference type="PANTHER" id="PTHR23406">
    <property type="entry name" value="MALIC ENZYME-RELATED"/>
    <property type="match status" value="1"/>
</dbReference>
<evidence type="ECO:0000313" key="11">
    <source>
        <dbReference type="Proteomes" id="UP000007264"/>
    </source>
</evidence>
<evidence type="ECO:0000256" key="1">
    <source>
        <dbReference type="ARBA" id="ARBA00001936"/>
    </source>
</evidence>
<accession>I0YPA4</accession>
<dbReference type="CDD" id="cd05312">
    <property type="entry name" value="NAD_bind_1_malic_enz"/>
    <property type="match status" value="1"/>
</dbReference>
<evidence type="ECO:0000256" key="7">
    <source>
        <dbReference type="PIRSR" id="PIRSR000106-3"/>
    </source>
</evidence>
<dbReference type="AlphaFoldDB" id="I0YPA4"/>
<feature type="binding site" evidence="6">
    <location>
        <position position="186"/>
    </location>
    <ligand>
        <name>(S)-malate</name>
        <dbReference type="ChEBI" id="CHEBI:15589"/>
    </ligand>
</feature>
<dbReference type="GO" id="GO:0051287">
    <property type="term" value="F:NAD binding"/>
    <property type="evidence" value="ECO:0007669"/>
    <property type="project" value="InterPro"/>
</dbReference>
<dbReference type="GO" id="GO:0004471">
    <property type="term" value="F:malate dehydrogenase (decarboxylating) (NAD+) activity"/>
    <property type="evidence" value="ECO:0007669"/>
    <property type="project" value="TreeGrafter"/>
</dbReference>
<comment type="cofactor">
    <cofactor evidence="7">
        <name>Mg(2+)</name>
        <dbReference type="ChEBI" id="CHEBI:18420"/>
    </cofactor>
    <cofactor evidence="7">
        <name>Mn(2+)</name>
        <dbReference type="ChEBI" id="CHEBI:29035"/>
    </cofactor>
    <text evidence="7">Divalent metal cations. Prefers magnesium or manganese.</text>
</comment>
<dbReference type="InterPro" id="IPR012301">
    <property type="entry name" value="Malic_N_dom"/>
</dbReference>
<dbReference type="InterPro" id="IPR046346">
    <property type="entry name" value="Aminoacid_DH-like_N_sf"/>
</dbReference>
<dbReference type="InterPro" id="IPR037062">
    <property type="entry name" value="Malic_N_dom_sf"/>
</dbReference>
<feature type="binding site" evidence="7">
    <location>
        <position position="276"/>
    </location>
    <ligand>
        <name>a divalent metal cation</name>
        <dbReference type="ChEBI" id="CHEBI:60240"/>
    </ligand>
</feature>
<evidence type="ECO:0000259" key="9">
    <source>
        <dbReference type="SMART" id="SM01274"/>
    </source>
</evidence>
<dbReference type="Proteomes" id="UP000007264">
    <property type="component" value="Unassembled WGS sequence"/>
</dbReference>
<comment type="caution">
    <text evidence="10">The sequence shown here is derived from an EMBL/GenBank/DDBJ whole genome shotgun (WGS) entry which is preliminary data.</text>
</comment>
<comment type="cofactor">
    <cofactor evidence="1">
        <name>Mn(2+)</name>
        <dbReference type="ChEBI" id="CHEBI:29035"/>
    </cofactor>
</comment>
<dbReference type="InterPro" id="IPR012302">
    <property type="entry name" value="Malic_NAD-bd"/>
</dbReference>
<evidence type="ECO:0000256" key="5">
    <source>
        <dbReference type="PIRSR" id="PIRSR000106-1"/>
    </source>
</evidence>
<dbReference type="OrthoDB" id="5365701at2759"/>
<dbReference type="GO" id="GO:0046872">
    <property type="term" value="F:metal ion binding"/>
    <property type="evidence" value="ECO:0007669"/>
    <property type="project" value="UniProtKB-KW"/>
</dbReference>
<feature type="active site" description="Proton donor" evidence="5">
    <location>
        <position position="133"/>
    </location>
</feature>
<dbReference type="InterPro" id="IPR001891">
    <property type="entry name" value="Malic_OxRdtase"/>
</dbReference>
<dbReference type="RefSeq" id="XP_005644767.1">
    <property type="nucleotide sequence ID" value="XM_005644710.1"/>
</dbReference>
<dbReference type="PANTHER" id="PTHR23406:SF32">
    <property type="entry name" value="NADP-DEPENDENT MALIC ENZYME"/>
    <property type="match status" value="1"/>
</dbReference>
<dbReference type="GeneID" id="17038199"/>
<dbReference type="Pfam" id="PF00390">
    <property type="entry name" value="malic"/>
    <property type="match status" value="1"/>
</dbReference>
<evidence type="ECO:0000256" key="6">
    <source>
        <dbReference type="PIRSR" id="PIRSR000106-2"/>
    </source>
</evidence>
<evidence type="ECO:0000256" key="3">
    <source>
        <dbReference type="ARBA" id="ARBA00022723"/>
    </source>
</evidence>